<evidence type="ECO:0000259" key="2">
    <source>
        <dbReference type="PROSITE" id="PS51294"/>
    </source>
</evidence>
<dbReference type="EMBL" id="CAXDID020000321">
    <property type="protein sequence ID" value="CAL6076815.1"/>
    <property type="molecule type" value="Genomic_DNA"/>
</dbReference>
<reference evidence="5 7" key="2">
    <citation type="submission" date="2024-07" db="EMBL/GenBank/DDBJ databases">
        <authorList>
            <person name="Akdeniz Z."/>
        </authorList>
    </citation>
    <scope>NUCLEOTIDE SEQUENCE [LARGE SCALE GENOMIC DNA]</scope>
</reference>
<dbReference type="InterPro" id="IPR009057">
    <property type="entry name" value="Homeodomain-like_sf"/>
</dbReference>
<dbReference type="PROSITE" id="PS51294">
    <property type="entry name" value="HTH_MYB"/>
    <property type="match status" value="1"/>
</dbReference>
<proteinExistence type="predicted"/>
<dbReference type="Proteomes" id="UP001642409">
    <property type="component" value="Unassembled WGS sequence"/>
</dbReference>
<evidence type="ECO:0000313" key="4">
    <source>
        <dbReference type="EMBL" id="CAI9955519.1"/>
    </source>
</evidence>
<evidence type="ECO:0000313" key="3">
    <source>
        <dbReference type="EMBL" id="CAI9912416.1"/>
    </source>
</evidence>
<dbReference type="AlphaFoldDB" id="A0AA86T9U5"/>
<evidence type="ECO:0000313" key="5">
    <source>
        <dbReference type="EMBL" id="CAL5979204.1"/>
    </source>
</evidence>
<keyword evidence="7" id="KW-1185">Reference proteome</keyword>
<protein>
    <submittedName>
        <fullName evidence="3">SANT/Myb domain</fullName>
    </submittedName>
    <submittedName>
        <fullName evidence="5">SANT/Myb_domain</fullName>
    </submittedName>
</protein>
<organism evidence="3">
    <name type="scientific">Hexamita inflata</name>
    <dbReference type="NCBI Taxonomy" id="28002"/>
    <lineage>
        <taxon>Eukaryota</taxon>
        <taxon>Metamonada</taxon>
        <taxon>Diplomonadida</taxon>
        <taxon>Hexamitidae</taxon>
        <taxon>Hexamitinae</taxon>
        <taxon>Hexamita</taxon>
    </lineage>
</organism>
<evidence type="ECO:0000313" key="7">
    <source>
        <dbReference type="Proteomes" id="UP001642409"/>
    </source>
</evidence>
<dbReference type="Gene3D" id="1.10.10.60">
    <property type="entry name" value="Homeodomain-like"/>
    <property type="match status" value="1"/>
</dbReference>
<dbReference type="InterPro" id="IPR017930">
    <property type="entry name" value="Myb_dom"/>
</dbReference>
<dbReference type="EMBL" id="CAXDID020000010">
    <property type="protein sequence ID" value="CAL5979204.1"/>
    <property type="molecule type" value="Genomic_DNA"/>
</dbReference>
<dbReference type="InterPro" id="IPR001005">
    <property type="entry name" value="SANT/Myb"/>
</dbReference>
<evidence type="ECO:0000259" key="1">
    <source>
        <dbReference type="PROSITE" id="PS50090"/>
    </source>
</evidence>
<gene>
    <name evidence="4" type="ORF">HINF_LOCUS43164</name>
    <name evidence="5" type="ORF">HINF_LOCUS5351</name>
    <name evidence="6" type="ORF">HINF_LOCUS57871</name>
    <name evidence="3" type="ORF">HINF_LOCUS61</name>
</gene>
<reference evidence="3" key="1">
    <citation type="submission" date="2023-06" db="EMBL/GenBank/DDBJ databases">
        <authorList>
            <person name="Kurt Z."/>
        </authorList>
    </citation>
    <scope>NUCLEOTIDE SEQUENCE</scope>
</reference>
<comment type="caution">
    <text evidence="3">The sequence shown here is derived from an EMBL/GenBank/DDBJ whole genome shotgun (WGS) entry which is preliminary data.</text>
</comment>
<name>A0AA86T9U5_9EUKA</name>
<accession>A0AA86T9U5</accession>
<dbReference type="CDD" id="cd00167">
    <property type="entry name" value="SANT"/>
    <property type="match status" value="1"/>
</dbReference>
<dbReference type="EMBL" id="CATOUU010000001">
    <property type="protein sequence ID" value="CAI9912416.1"/>
    <property type="molecule type" value="Genomic_DNA"/>
</dbReference>
<feature type="domain" description="Myb-like" evidence="1">
    <location>
        <begin position="8"/>
        <end position="54"/>
    </location>
</feature>
<dbReference type="EMBL" id="CATOUU010000865">
    <property type="protein sequence ID" value="CAI9955519.1"/>
    <property type="molecule type" value="Genomic_DNA"/>
</dbReference>
<sequence length="192" mass="22877">MTTKYQFWSDEQKQQLVKFAGMHQDNQKVKWSHYKNQVIGKTQQQCKSYYTNVLKHLQQPQVPKYNQNIVDIIYCFLELKGDAVKTRERFQHIDDKTYATYLKHLDDIQVIIVAQIPYIMQYPNTSYKFDFEVLELYINILKRYPSCTEDLYKKNNAEADNNALLVNMEEALVLNSKIIQIMADRKFVMSLK</sequence>
<evidence type="ECO:0000313" key="6">
    <source>
        <dbReference type="EMBL" id="CAL6076815.1"/>
    </source>
</evidence>
<dbReference type="SUPFAM" id="SSF46689">
    <property type="entry name" value="Homeodomain-like"/>
    <property type="match status" value="1"/>
</dbReference>
<feature type="domain" description="HTH myb-type" evidence="2">
    <location>
        <begin position="1"/>
        <end position="58"/>
    </location>
</feature>
<dbReference type="PROSITE" id="PS50090">
    <property type="entry name" value="MYB_LIKE"/>
    <property type="match status" value="1"/>
</dbReference>